<evidence type="ECO:0000313" key="4">
    <source>
        <dbReference type="Proteomes" id="UP000248259"/>
    </source>
</evidence>
<comment type="caution">
    <text evidence="3">The sequence shown here is derived from an EMBL/GenBank/DDBJ whole genome shotgun (WGS) entry which is preliminary data.</text>
</comment>
<keyword evidence="1" id="KW-0238">DNA-binding</keyword>
<keyword evidence="4" id="KW-1185">Reference proteome</keyword>
<dbReference type="AlphaFoldDB" id="A0A323VAG3"/>
<dbReference type="PROSITE" id="PS51740">
    <property type="entry name" value="SPOVT_ABRB"/>
    <property type="match status" value="1"/>
</dbReference>
<evidence type="ECO:0000259" key="2">
    <source>
        <dbReference type="PROSITE" id="PS51740"/>
    </source>
</evidence>
<dbReference type="Gene3D" id="2.10.260.10">
    <property type="match status" value="1"/>
</dbReference>
<dbReference type="OrthoDB" id="9795766at2"/>
<dbReference type="SUPFAM" id="SSF89447">
    <property type="entry name" value="AbrB/MazE/MraZ-like"/>
    <property type="match status" value="1"/>
</dbReference>
<dbReference type="InterPro" id="IPR037914">
    <property type="entry name" value="SpoVT-AbrB_sf"/>
</dbReference>
<dbReference type="Proteomes" id="UP000248259">
    <property type="component" value="Unassembled WGS sequence"/>
</dbReference>
<evidence type="ECO:0000256" key="1">
    <source>
        <dbReference type="PROSITE-ProRule" id="PRU01076"/>
    </source>
</evidence>
<dbReference type="Pfam" id="PF04014">
    <property type="entry name" value="MazE_antitoxin"/>
    <property type="match status" value="1"/>
</dbReference>
<evidence type="ECO:0000313" key="3">
    <source>
        <dbReference type="EMBL" id="PZA17258.1"/>
    </source>
</evidence>
<organism evidence="3 4">
    <name type="scientific">Parazoarcus communis SWub3 = DSM 12120</name>
    <dbReference type="NCBI Taxonomy" id="1121029"/>
    <lineage>
        <taxon>Bacteria</taxon>
        <taxon>Pseudomonadati</taxon>
        <taxon>Pseudomonadota</taxon>
        <taxon>Betaproteobacteria</taxon>
        <taxon>Rhodocyclales</taxon>
        <taxon>Zoogloeaceae</taxon>
        <taxon>Parazoarcus</taxon>
    </lineage>
</organism>
<dbReference type="SMART" id="SM00966">
    <property type="entry name" value="SpoVT_AbrB"/>
    <property type="match status" value="1"/>
</dbReference>
<dbReference type="GO" id="GO:0003677">
    <property type="term" value="F:DNA binding"/>
    <property type="evidence" value="ECO:0007669"/>
    <property type="project" value="UniProtKB-UniRule"/>
</dbReference>
<proteinExistence type="predicted"/>
<sequence>MRTTVRKIGNSRGILIPAPLLAECGIADEVEMRLDGARIVIEPVQPSRTGWFDHYRAEADTDAWGTLPVDADAGEWEW</sequence>
<feature type="domain" description="SpoVT-AbrB" evidence="2">
    <location>
        <begin position="3"/>
        <end position="46"/>
    </location>
</feature>
<dbReference type="InterPro" id="IPR007159">
    <property type="entry name" value="SpoVT-AbrB_dom"/>
</dbReference>
<dbReference type="EMBL" id="QKOE01000004">
    <property type="protein sequence ID" value="PZA17258.1"/>
    <property type="molecule type" value="Genomic_DNA"/>
</dbReference>
<name>A0A323VAG3_9RHOO</name>
<accession>A0A323VAG3</accession>
<dbReference type="RefSeq" id="WP_110523901.1">
    <property type="nucleotide sequence ID" value="NZ_QKOE01000004.1"/>
</dbReference>
<reference evidence="3 4" key="1">
    <citation type="submission" date="2018-06" db="EMBL/GenBank/DDBJ databases">
        <title>Azoarcus communis strain SWub3 genome.</title>
        <authorList>
            <person name="Zorraquino Salvo V."/>
            <person name="Toubiana D."/>
            <person name="Blumwald E."/>
        </authorList>
    </citation>
    <scope>NUCLEOTIDE SEQUENCE [LARGE SCALE GENOMIC DNA]</scope>
    <source>
        <strain evidence="3 4">SWub3</strain>
    </source>
</reference>
<gene>
    <name evidence="3" type="ORF">DNK49_08510</name>
</gene>
<protein>
    <recommendedName>
        <fullName evidence="2">SpoVT-AbrB domain-containing protein</fullName>
    </recommendedName>
</protein>